<keyword evidence="1" id="KW-0732">Signal</keyword>
<keyword evidence="3" id="KW-1185">Reference proteome</keyword>
<gene>
    <name evidence="2" type="ORF">AWB68_04444</name>
</gene>
<evidence type="ECO:0000313" key="2">
    <source>
        <dbReference type="EMBL" id="SAL73583.1"/>
    </source>
</evidence>
<feature type="signal peptide" evidence="1">
    <location>
        <begin position="1"/>
        <end position="27"/>
    </location>
</feature>
<organism evidence="2 3">
    <name type="scientific">Caballeronia choica</name>
    <dbReference type="NCBI Taxonomy" id="326476"/>
    <lineage>
        <taxon>Bacteria</taxon>
        <taxon>Pseudomonadati</taxon>
        <taxon>Pseudomonadota</taxon>
        <taxon>Betaproteobacteria</taxon>
        <taxon>Burkholderiales</taxon>
        <taxon>Burkholderiaceae</taxon>
        <taxon>Caballeronia</taxon>
    </lineage>
</organism>
<dbReference type="AlphaFoldDB" id="A0A158JYP7"/>
<dbReference type="OrthoDB" id="7561239at2"/>
<reference evidence="2" key="1">
    <citation type="submission" date="2016-01" db="EMBL/GenBank/DDBJ databases">
        <authorList>
            <person name="Peeters C."/>
        </authorList>
    </citation>
    <scope>NUCLEOTIDE SEQUENCE [LARGE SCALE GENOMIC DNA]</scope>
    <source>
        <strain evidence="2">LMG 22940</strain>
    </source>
</reference>
<evidence type="ECO:0000256" key="1">
    <source>
        <dbReference type="SAM" id="SignalP"/>
    </source>
</evidence>
<accession>A0A158JYP7</accession>
<name>A0A158JYP7_9BURK</name>
<protein>
    <recommendedName>
        <fullName evidence="4">DUF2844 domain-containing protein</fullName>
    </recommendedName>
</protein>
<dbReference type="Proteomes" id="UP000054770">
    <property type="component" value="Unassembled WGS sequence"/>
</dbReference>
<proteinExistence type="predicted"/>
<evidence type="ECO:0000313" key="3">
    <source>
        <dbReference type="Proteomes" id="UP000054770"/>
    </source>
</evidence>
<dbReference type="RefSeq" id="WP_087646522.1">
    <property type="nucleotide sequence ID" value="NZ_FCON02000053.1"/>
</dbReference>
<sequence length="154" mass="16325">MSRPTTPRDLLIAAFASAAFASGYADAQLGSTIISDHDASHAAVMQHTQNGQLSYHESTDTNGITVRQYVNSSGEVYAVSWHGPAIPDVQALLGAHYARYQNGALASQVSNGLHASRVSQDDLVVESSVRLRQFVGRAWLTSALPAGVATSDIE</sequence>
<evidence type="ECO:0008006" key="4">
    <source>
        <dbReference type="Google" id="ProtNLM"/>
    </source>
</evidence>
<dbReference type="EMBL" id="FCON02000053">
    <property type="protein sequence ID" value="SAL73583.1"/>
    <property type="molecule type" value="Genomic_DNA"/>
</dbReference>
<dbReference type="Pfam" id="PF11005">
    <property type="entry name" value="DUF2844"/>
    <property type="match status" value="1"/>
</dbReference>
<feature type="chain" id="PRO_5011120765" description="DUF2844 domain-containing protein" evidence="1">
    <location>
        <begin position="28"/>
        <end position="154"/>
    </location>
</feature>
<comment type="caution">
    <text evidence="2">The sequence shown here is derived from an EMBL/GenBank/DDBJ whole genome shotgun (WGS) entry which is preliminary data.</text>
</comment>
<dbReference type="InterPro" id="IPR021267">
    <property type="entry name" value="DUF2844"/>
</dbReference>